<sequence>MLKNPTLDLLGHLGLAGMAKAFAEMEGNDDAASLSHAEWLALLLDQEATYRNDRRLADSGVIAPIIPR</sequence>
<evidence type="ECO:0000313" key="2">
    <source>
        <dbReference type="EMBL" id="AOH86328.1"/>
    </source>
</evidence>
<dbReference type="RefSeq" id="WP_069206838.1">
    <property type="nucleotide sequence ID" value="NZ_CP014168.1"/>
</dbReference>
<organism evidence="2 3">
    <name type="scientific">Sphingomonas panacis</name>
    <dbReference type="NCBI Taxonomy" id="1560345"/>
    <lineage>
        <taxon>Bacteria</taxon>
        <taxon>Pseudomonadati</taxon>
        <taxon>Pseudomonadota</taxon>
        <taxon>Alphaproteobacteria</taxon>
        <taxon>Sphingomonadales</taxon>
        <taxon>Sphingomonadaceae</taxon>
        <taxon>Sphingomonas</taxon>
    </lineage>
</organism>
<gene>
    <name evidence="2" type="ORF">AWL63_22585</name>
</gene>
<dbReference type="STRING" id="1560345.AWL63_22585"/>
<dbReference type="GO" id="GO:0005524">
    <property type="term" value="F:ATP binding"/>
    <property type="evidence" value="ECO:0007669"/>
    <property type="project" value="InterPro"/>
</dbReference>
<dbReference type="Pfam" id="PF01695">
    <property type="entry name" value="IstB_IS21"/>
    <property type="match status" value="1"/>
</dbReference>
<feature type="domain" description="IstB-like ATP-binding" evidence="1">
    <location>
        <begin position="10"/>
        <end position="58"/>
    </location>
</feature>
<dbReference type="Proteomes" id="UP000094256">
    <property type="component" value="Chromosome"/>
</dbReference>
<accession>A0A1B3ZFY2</accession>
<evidence type="ECO:0000313" key="3">
    <source>
        <dbReference type="Proteomes" id="UP000094256"/>
    </source>
</evidence>
<dbReference type="OrthoDB" id="8150723at2"/>
<dbReference type="InterPro" id="IPR002611">
    <property type="entry name" value="IstB_ATP-bd"/>
</dbReference>
<dbReference type="AlphaFoldDB" id="A0A1B3ZFY2"/>
<keyword evidence="3" id="KW-1185">Reference proteome</keyword>
<dbReference type="EMBL" id="CP014168">
    <property type="protein sequence ID" value="AOH86328.1"/>
    <property type="molecule type" value="Genomic_DNA"/>
</dbReference>
<proteinExistence type="predicted"/>
<evidence type="ECO:0000259" key="1">
    <source>
        <dbReference type="Pfam" id="PF01695"/>
    </source>
</evidence>
<reference evidence="2 3" key="1">
    <citation type="submission" date="2016-01" db="EMBL/GenBank/DDBJ databases">
        <title>Complete genome and mega plasmid sequence of Sphingomonas panacis DCY99 elicits systemic resistance in rice to Xanthomonas oryzae.</title>
        <authorList>
            <person name="Kim Y.J."/>
            <person name="Yang D.C."/>
            <person name="Sing P."/>
        </authorList>
    </citation>
    <scope>NUCLEOTIDE SEQUENCE [LARGE SCALE GENOMIC DNA]</scope>
    <source>
        <strain evidence="2 3">DCY99</strain>
    </source>
</reference>
<dbReference type="KEGG" id="span:AWL63_22585"/>
<name>A0A1B3ZFY2_9SPHN</name>
<protein>
    <recommendedName>
        <fullName evidence="1">IstB-like ATP-binding domain-containing protein</fullName>
    </recommendedName>
</protein>